<dbReference type="FunFam" id="3.40.50.2000:FF:000108">
    <property type="entry name" value="UDP-glycosyltransferase 83A1"/>
    <property type="match status" value="1"/>
</dbReference>
<dbReference type="GO" id="GO:0035251">
    <property type="term" value="F:UDP-glucosyltransferase activity"/>
    <property type="evidence" value="ECO:0000318"/>
    <property type="project" value="GO_Central"/>
</dbReference>
<dbReference type="OrthoDB" id="5835829at2759"/>
<evidence type="ECO:0000256" key="1">
    <source>
        <dbReference type="ARBA" id="ARBA00009995"/>
    </source>
</evidence>
<gene>
    <name evidence="4" type="primary">LOC107814658</name>
</gene>
<protein>
    <submittedName>
        <fullName evidence="4">UDP-glycosyltransferase 83A1-like</fullName>
    </submittedName>
</protein>
<dbReference type="KEGG" id="nta:107814658"/>
<keyword evidence="2" id="KW-0808">Transferase</keyword>
<dbReference type="PANTHER" id="PTHR11926:SF1412">
    <property type="entry name" value="UDP-GLYCOSYLTRANSFERASE 83A1-LIKE"/>
    <property type="match status" value="1"/>
</dbReference>
<evidence type="ECO:0000313" key="4">
    <source>
        <dbReference type="RefSeq" id="XP_016495586.1"/>
    </source>
</evidence>
<proteinExistence type="inferred from homology"/>
<reference evidence="3" key="1">
    <citation type="journal article" date="2014" name="Nat. Commun.">
        <title>The tobacco genome sequence and its comparison with those of tomato and potato.</title>
        <authorList>
            <person name="Sierro N."/>
            <person name="Battey J.N."/>
            <person name="Ouadi S."/>
            <person name="Bakaher N."/>
            <person name="Bovet L."/>
            <person name="Willig A."/>
            <person name="Goepfert S."/>
            <person name="Peitsch M.C."/>
            <person name="Ivanov N.V."/>
        </authorList>
    </citation>
    <scope>NUCLEOTIDE SEQUENCE [LARGE SCALE GENOMIC DNA]</scope>
</reference>
<name>A0A1S4C335_TOBAC</name>
<comment type="similarity">
    <text evidence="1">Belongs to the UDP-glycosyltransferase family.</text>
</comment>
<evidence type="ECO:0000256" key="2">
    <source>
        <dbReference type="ARBA" id="ARBA00022679"/>
    </source>
</evidence>
<accession>A0A1S4C335</accession>
<dbReference type="GeneID" id="107814658"/>
<dbReference type="Proteomes" id="UP000790787">
    <property type="component" value="Chromosome 17"/>
</dbReference>
<dbReference type="CDD" id="cd03784">
    <property type="entry name" value="GT1_Gtf-like"/>
    <property type="match status" value="1"/>
</dbReference>
<dbReference type="PaxDb" id="4097-A0A1S4C335"/>
<evidence type="ECO:0000313" key="3">
    <source>
        <dbReference type="Proteomes" id="UP000790787"/>
    </source>
</evidence>
<dbReference type="OMA" id="STMEGVW"/>
<sequence length="459" mass="51256">MVHIPHIVAIPYPAQGHVLPLMELSLWLVKEGCKITFVNSEFNHKRVIKALSENDDVQKKISLVSIPDGLGPEEDRTDLKKLTEAIAEVMPGKLEEVINMINECDKNGVSCVIVDENMGWALGVAEKLNIRRVAFWPAAAATLASLFSVSKLIDDGIIDSEGAILKKQGIKLSPNMPIMNPSDFAWACFPDPAMRKMIIELVKDNNERVKSADWIICNSAKELEPGAFAMFPQVSPIGPLLASNRLGFSAGHFWPEDSNCLKWLDQQPRNSVIYVAFGSLTILDSIQFQELALGLELSKRRFLWVVRENLLTEEAADNAYPKGFKDRIGNRGHIVKWAPQQEVLAHPSIACFLSHCGWNSTVESVSNGVPFLCWPYFADQLFNQSYICDVWKVGLGFNKNEFGIIGKEEIKNKMDQLFGDEAFKERALDLQEKVKSSVKGGGSSNKMFGKFIDWIKTAQ</sequence>
<dbReference type="InterPro" id="IPR002213">
    <property type="entry name" value="UDP_glucos_trans"/>
</dbReference>
<dbReference type="SUPFAM" id="SSF53756">
    <property type="entry name" value="UDP-Glycosyltransferase/glycogen phosphorylase"/>
    <property type="match status" value="1"/>
</dbReference>
<dbReference type="RefSeq" id="XP_016495586.1">
    <property type="nucleotide sequence ID" value="XM_016640100.2"/>
</dbReference>
<reference evidence="4" key="2">
    <citation type="submission" date="2025-08" db="UniProtKB">
        <authorList>
            <consortium name="RefSeq"/>
        </authorList>
    </citation>
    <scope>IDENTIFICATION</scope>
    <source>
        <tissue evidence="4">Leaf</tissue>
    </source>
</reference>
<dbReference type="SMR" id="A0A1S4C335"/>
<organism evidence="3 4">
    <name type="scientific">Nicotiana tabacum</name>
    <name type="common">Common tobacco</name>
    <dbReference type="NCBI Taxonomy" id="4097"/>
    <lineage>
        <taxon>Eukaryota</taxon>
        <taxon>Viridiplantae</taxon>
        <taxon>Streptophyta</taxon>
        <taxon>Embryophyta</taxon>
        <taxon>Tracheophyta</taxon>
        <taxon>Spermatophyta</taxon>
        <taxon>Magnoliopsida</taxon>
        <taxon>eudicotyledons</taxon>
        <taxon>Gunneridae</taxon>
        <taxon>Pentapetalae</taxon>
        <taxon>asterids</taxon>
        <taxon>lamiids</taxon>
        <taxon>Solanales</taxon>
        <taxon>Solanaceae</taxon>
        <taxon>Nicotianoideae</taxon>
        <taxon>Nicotianeae</taxon>
        <taxon>Nicotiana</taxon>
    </lineage>
</organism>
<keyword evidence="3" id="KW-1185">Reference proteome</keyword>
<dbReference type="PANTHER" id="PTHR11926">
    <property type="entry name" value="GLUCOSYL/GLUCURONOSYL TRANSFERASES"/>
    <property type="match status" value="1"/>
</dbReference>
<dbReference type="Pfam" id="PF00201">
    <property type="entry name" value="UDPGT"/>
    <property type="match status" value="1"/>
</dbReference>
<dbReference type="Gene3D" id="3.40.50.2000">
    <property type="entry name" value="Glycogen Phosphorylase B"/>
    <property type="match status" value="2"/>
</dbReference>
<dbReference type="FunFam" id="3.40.50.2000:FF:000061">
    <property type="entry name" value="UDP-glycosyltransferase 83A1"/>
    <property type="match status" value="1"/>
</dbReference>
<dbReference type="AlphaFoldDB" id="A0A1S4C335"/>
<dbReference type="RefSeq" id="XP_016495586.1">
    <property type="nucleotide sequence ID" value="XM_016640100.1"/>
</dbReference>